<sequence length="149" mass="16863">MTAVKHSASRETSSSGHNDQQIVCLLDTGYQSRSTQRHVLPSSKSPVGPDTIYRRPPNALATSGMFQDLIFITFLILFSRCRHARPAPTVSKRCMDVRQTLCCRRSHAQTPAIVDTSLVNDNFKIKRRSLVFPDHIQGCLKWLQRFVAH</sequence>
<gene>
    <name evidence="1" type="ORF">LACBIDRAFT_308096</name>
</gene>
<accession>B0DRM4</accession>
<evidence type="ECO:0000313" key="1">
    <source>
        <dbReference type="EMBL" id="EDR02897.1"/>
    </source>
</evidence>
<reference evidence="1 2" key="1">
    <citation type="journal article" date="2008" name="Nature">
        <title>The genome of Laccaria bicolor provides insights into mycorrhizal symbiosis.</title>
        <authorList>
            <person name="Martin F."/>
            <person name="Aerts A."/>
            <person name="Ahren D."/>
            <person name="Brun A."/>
            <person name="Danchin E.G.J."/>
            <person name="Duchaussoy F."/>
            <person name="Gibon J."/>
            <person name="Kohler A."/>
            <person name="Lindquist E."/>
            <person name="Pereda V."/>
            <person name="Salamov A."/>
            <person name="Shapiro H.J."/>
            <person name="Wuyts J."/>
            <person name="Blaudez D."/>
            <person name="Buee M."/>
            <person name="Brokstein P."/>
            <person name="Canbaeck B."/>
            <person name="Cohen D."/>
            <person name="Courty P.E."/>
            <person name="Coutinho P.M."/>
            <person name="Delaruelle C."/>
            <person name="Detter J.C."/>
            <person name="Deveau A."/>
            <person name="DiFazio S."/>
            <person name="Duplessis S."/>
            <person name="Fraissinet-Tachet L."/>
            <person name="Lucic E."/>
            <person name="Frey-Klett P."/>
            <person name="Fourrey C."/>
            <person name="Feussner I."/>
            <person name="Gay G."/>
            <person name="Grimwood J."/>
            <person name="Hoegger P.J."/>
            <person name="Jain P."/>
            <person name="Kilaru S."/>
            <person name="Labbe J."/>
            <person name="Lin Y.C."/>
            <person name="Legue V."/>
            <person name="Le Tacon F."/>
            <person name="Marmeisse R."/>
            <person name="Melayah D."/>
            <person name="Montanini B."/>
            <person name="Muratet M."/>
            <person name="Nehls U."/>
            <person name="Niculita-Hirzel H."/>
            <person name="Oudot-Le Secq M.P."/>
            <person name="Peter M."/>
            <person name="Quesneville H."/>
            <person name="Rajashekar B."/>
            <person name="Reich M."/>
            <person name="Rouhier N."/>
            <person name="Schmutz J."/>
            <person name="Yin T."/>
            <person name="Chalot M."/>
            <person name="Henrissat B."/>
            <person name="Kuees U."/>
            <person name="Lucas S."/>
            <person name="Van de Peer Y."/>
            <person name="Podila G.K."/>
            <person name="Polle A."/>
            <person name="Pukkila P.J."/>
            <person name="Richardson P.M."/>
            <person name="Rouze P."/>
            <person name="Sanders I.R."/>
            <person name="Stajich J.E."/>
            <person name="Tunlid A."/>
            <person name="Tuskan G."/>
            <person name="Grigoriev I.V."/>
        </authorList>
    </citation>
    <scope>NUCLEOTIDE SEQUENCE [LARGE SCALE GENOMIC DNA]</scope>
    <source>
        <strain evidence="2">S238N-H82 / ATCC MYA-4686</strain>
    </source>
</reference>
<evidence type="ECO:0000313" key="2">
    <source>
        <dbReference type="Proteomes" id="UP000001194"/>
    </source>
</evidence>
<dbReference type="AlphaFoldDB" id="B0DRM4"/>
<dbReference type="HOGENOM" id="CLU_1749988_0_0_1"/>
<dbReference type="Proteomes" id="UP000001194">
    <property type="component" value="Unassembled WGS sequence"/>
</dbReference>
<dbReference type="EMBL" id="DS547128">
    <property type="protein sequence ID" value="EDR02897.1"/>
    <property type="molecule type" value="Genomic_DNA"/>
</dbReference>
<keyword evidence="2" id="KW-1185">Reference proteome</keyword>
<dbReference type="GeneID" id="6082234"/>
<dbReference type="InParanoid" id="B0DRM4"/>
<protein>
    <submittedName>
        <fullName evidence="1">Predicted protein</fullName>
    </submittedName>
</protein>
<proteinExistence type="predicted"/>
<dbReference type="RefSeq" id="XP_001886607.1">
    <property type="nucleotide sequence ID" value="XM_001886572.1"/>
</dbReference>
<name>B0DRM4_LACBS</name>
<organism evidence="2">
    <name type="scientific">Laccaria bicolor (strain S238N-H82 / ATCC MYA-4686)</name>
    <name type="common">Bicoloured deceiver</name>
    <name type="synonym">Laccaria laccata var. bicolor</name>
    <dbReference type="NCBI Taxonomy" id="486041"/>
    <lineage>
        <taxon>Eukaryota</taxon>
        <taxon>Fungi</taxon>
        <taxon>Dikarya</taxon>
        <taxon>Basidiomycota</taxon>
        <taxon>Agaricomycotina</taxon>
        <taxon>Agaricomycetes</taxon>
        <taxon>Agaricomycetidae</taxon>
        <taxon>Agaricales</taxon>
        <taxon>Agaricineae</taxon>
        <taxon>Hydnangiaceae</taxon>
        <taxon>Laccaria</taxon>
    </lineage>
</organism>
<dbReference type="KEGG" id="lbc:LACBIDRAFT_308096"/>